<organism evidence="2 3">
    <name type="scientific">Mucilaginibacter ginsenosidivorans</name>
    <dbReference type="NCBI Taxonomy" id="398053"/>
    <lineage>
        <taxon>Bacteria</taxon>
        <taxon>Pseudomonadati</taxon>
        <taxon>Bacteroidota</taxon>
        <taxon>Sphingobacteriia</taxon>
        <taxon>Sphingobacteriales</taxon>
        <taxon>Sphingobacteriaceae</taxon>
        <taxon>Mucilaginibacter</taxon>
    </lineage>
</organism>
<accession>A0A5B8UTK3</accession>
<feature type="compositionally biased region" description="Acidic residues" evidence="1">
    <location>
        <begin position="38"/>
        <end position="48"/>
    </location>
</feature>
<sequence>MKKRNIETDFIQFIIDKYSANPGATASKDDDRKSSDDQSNDEDDTDQEVVEKLLLEYKKIKDKYEYYSLQSKRG</sequence>
<evidence type="ECO:0000313" key="3">
    <source>
        <dbReference type="Proteomes" id="UP000321479"/>
    </source>
</evidence>
<dbReference type="RefSeq" id="WP_147030298.1">
    <property type="nucleotide sequence ID" value="NZ_CP042436.1"/>
</dbReference>
<dbReference type="EMBL" id="CP042436">
    <property type="protein sequence ID" value="QEC61721.1"/>
    <property type="molecule type" value="Genomic_DNA"/>
</dbReference>
<evidence type="ECO:0000313" key="2">
    <source>
        <dbReference type="EMBL" id="QEC61721.1"/>
    </source>
</evidence>
<dbReference type="KEGG" id="mgin:FRZ54_03685"/>
<evidence type="ECO:0000256" key="1">
    <source>
        <dbReference type="SAM" id="MobiDB-lite"/>
    </source>
</evidence>
<keyword evidence="3" id="KW-1185">Reference proteome</keyword>
<reference evidence="2 3" key="1">
    <citation type="journal article" date="2017" name="Curr. Microbiol.">
        <title>Mucilaginibacter ginsenosidivorans sp. nov., Isolated from Soil of Ginseng Field.</title>
        <authorList>
            <person name="Kim M.M."/>
            <person name="Siddiqi M.Z."/>
            <person name="Im W.T."/>
        </authorList>
    </citation>
    <scope>NUCLEOTIDE SEQUENCE [LARGE SCALE GENOMIC DNA]</scope>
    <source>
        <strain evidence="2 3">Gsoil 3017</strain>
    </source>
</reference>
<dbReference type="Proteomes" id="UP000321479">
    <property type="component" value="Chromosome"/>
</dbReference>
<protein>
    <submittedName>
        <fullName evidence="2">Uncharacterized protein</fullName>
    </submittedName>
</protein>
<dbReference type="AlphaFoldDB" id="A0A5B8UTK3"/>
<gene>
    <name evidence="2" type="ORF">FRZ54_03685</name>
</gene>
<name>A0A5B8UTK3_9SPHI</name>
<feature type="compositionally biased region" description="Basic and acidic residues" evidence="1">
    <location>
        <begin position="27"/>
        <end position="36"/>
    </location>
</feature>
<feature type="region of interest" description="Disordered" evidence="1">
    <location>
        <begin position="21"/>
        <end position="48"/>
    </location>
</feature>
<proteinExistence type="predicted"/>